<feature type="chain" id="PRO_5018678264" evidence="2">
    <location>
        <begin position="30"/>
        <end position="362"/>
    </location>
</feature>
<dbReference type="AlphaFoldDB" id="A0A3S3MJN9"/>
<dbReference type="EMBL" id="QPKB01000003">
    <property type="protein sequence ID" value="RWR81267.1"/>
    <property type="molecule type" value="Genomic_DNA"/>
</dbReference>
<dbReference type="GO" id="GO:0016788">
    <property type="term" value="F:hydrolase activity, acting on ester bonds"/>
    <property type="evidence" value="ECO:0007669"/>
    <property type="project" value="InterPro"/>
</dbReference>
<dbReference type="Pfam" id="PF00657">
    <property type="entry name" value="Lipase_GDSL"/>
    <property type="match status" value="1"/>
</dbReference>
<dbReference type="InterPro" id="IPR036514">
    <property type="entry name" value="SGNH_hydro_sf"/>
</dbReference>
<proteinExistence type="inferred from homology"/>
<evidence type="ECO:0000313" key="4">
    <source>
        <dbReference type="Proteomes" id="UP000283530"/>
    </source>
</evidence>
<reference evidence="3 4" key="1">
    <citation type="journal article" date="2019" name="Nat. Plants">
        <title>Stout camphor tree genome fills gaps in understanding of flowering plant genome evolution.</title>
        <authorList>
            <person name="Chaw S.M."/>
            <person name="Liu Y.C."/>
            <person name="Wu Y.W."/>
            <person name="Wang H.Y."/>
            <person name="Lin C.I."/>
            <person name="Wu C.S."/>
            <person name="Ke H.M."/>
            <person name="Chang L.Y."/>
            <person name="Hsu C.Y."/>
            <person name="Yang H.T."/>
            <person name="Sudianto E."/>
            <person name="Hsu M.H."/>
            <person name="Wu K.P."/>
            <person name="Wang L.N."/>
            <person name="Leebens-Mack J.H."/>
            <person name="Tsai I.J."/>
        </authorList>
    </citation>
    <scope>NUCLEOTIDE SEQUENCE [LARGE SCALE GENOMIC DNA]</scope>
    <source>
        <strain evidence="4">cv. Chaw 1501</strain>
        <tissue evidence="3">Young leaves</tissue>
    </source>
</reference>
<dbReference type="PANTHER" id="PTHR45642:SF30">
    <property type="entry name" value="SGNH HYDROLASE-TYPE ESTERASE DOMAIN-CONTAINING PROTEIN"/>
    <property type="match status" value="1"/>
</dbReference>
<dbReference type="OrthoDB" id="1600564at2759"/>
<dbReference type="InterPro" id="IPR001087">
    <property type="entry name" value="GDSL"/>
</dbReference>
<dbReference type="Gene3D" id="3.40.50.1110">
    <property type="entry name" value="SGNH hydrolase"/>
    <property type="match status" value="1"/>
</dbReference>
<evidence type="ECO:0000256" key="2">
    <source>
        <dbReference type="SAM" id="SignalP"/>
    </source>
</evidence>
<keyword evidence="4" id="KW-1185">Reference proteome</keyword>
<comment type="similarity">
    <text evidence="1">Belongs to the 'GDSL' lipolytic enzyme family.</text>
</comment>
<evidence type="ECO:0000313" key="3">
    <source>
        <dbReference type="EMBL" id="RWR81267.1"/>
    </source>
</evidence>
<dbReference type="Proteomes" id="UP000283530">
    <property type="component" value="Unassembled WGS sequence"/>
</dbReference>
<organism evidence="3 4">
    <name type="scientific">Cinnamomum micranthum f. kanehirae</name>
    <dbReference type="NCBI Taxonomy" id="337451"/>
    <lineage>
        <taxon>Eukaryota</taxon>
        <taxon>Viridiplantae</taxon>
        <taxon>Streptophyta</taxon>
        <taxon>Embryophyta</taxon>
        <taxon>Tracheophyta</taxon>
        <taxon>Spermatophyta</taxon>
        <taxon>Magnoliopsida</taxon>
        <taxon>Magnoliidae</taxon>
        <taxon>Laurales</taxon>
        <taxon>Lauraceae</taxon>
        <taxon>Cinnamomum</taxon>
    </lineage>
</organism>
<gene>
    <name evidence="3" type="ORF">CKAN_00994300</name>
</gene>
<name>A0A3S3MJN9_9MAGN</name>
<keyword evidence="2" id="KW-0732">Signal</keyword>
<dbReference type="SUPFAM" id="SSF52266">
    <property type="entry name" value="SGNH hydrolase"/>
    <property type="match status" value="1"/>
</dbReference>
<dbReference type="FunFam" id="3.40.50.1110:FF:000003">
    <property type="entry name" value="GDSL esterase/lipase APG"/>
    <property type="match status" value="1"/>
</dbReference>
<dbReference type="InterPro" id="IPR050592">
    <property type="entry name" value="GDSL_lipolytic_enzyme"/>
</dbReference>
<dbReference type="InterPro" id="IPR035669">
    <property type="entry name" value="SGNH_plant_lipase-like"/>
</dbReference>
<evidence type="ECO:0000256" key="1">
    <source>
        <dbReference type="ARBA" id="ARBA00008668"/>
    </source>
</evidence>
<comment type="caution">
    <text evidence="3">The sequence shown here is derived from an EMBL/GenBank/DDBJ whole genome shotgun (WGS) entry which is preliminary data.</text>
</comment>
<sequence>MHNTNLTMARILLSILLMHLSGTLIMCHAADPPKFPAILVFGDSTVDSGNNNYITTVLKSNHYPYGVEFINGTATGRFSDGRLVPDMLASSLGIKQQVPPFLDPSLSDNEIVTGVCFASAGSGLDDLTTKVSGVIPVSRQLEMFRQYISRLKGIVGEQEASKIINNGLILMSVGTNDFLFNFYDIPTRRSVFNYSISGYQDFLLQSLQGMIKEIHQLGGRKFGIAGLAPIGCIPLQISAKFKGQSNRSCVDDQNSDAVVYNSKLQKVLPEIQASLPGSKLAYINLHDPAVDMFNNPQKYGFVEIMKGCCGTGLIEMGPLCNKWTSQCKDRSKYLFWDAVHPSEAAYRPIAKIILDTVIPQLY</sequence>
<protein>
    <submittedName>
        <fullName evidence="3">GDSL esterase/lipase</fullName>
    </submittedName>
</protein>
<feature type="signal peptide" evidence="2">
    <location>
        <begin position="1"/>
        <end position="29"/>
    </location>
</feature>
<dbReference type="CDD" id="cd01837">
    <property type="entry name" value="SGNH_plant_lipase_like"/>
    <property type="match status" value="1"/>
</dbReference>
<dbReference type="STRING" id="337451.A0A3S3MJN9"/>
<dbReference type="PANTHER" id="PTHR45642">
    <property type="entry name" value="GDSL ESTERASE/LIPASE EXL3"/>
    <property type="match status" value="1"/>
</dbReference>
<accession>A0A3S3MJN9</accession>